<evidence type="ECO:0000256" key="2">
    <source>
        <dbReference type="ARBA" id="ARBA00008585"/>
    </source>
</evidence>
<name>A0A183IYY4_9BILA</name>
<dbReference type="OrthoDB" id="5565328at2759"/>
<dbReference type="WBParaSite" id="SBAD_0000915201-mRNA-1">
    <property type="protein sequence ID" value="SBAD_0000915201-mRNA-1"/>
    <property type="gene ID" value="SBAD_0000915201"/>
</dbReference>
<keyword evidence="10" id="KW-1185">Reference proteome</keyword>
<dbReference type="AlphaFoldDB" id="A0A183IYY4"/>
<gene>
    <name evidence="9" type="ORF">SBAD_LOCUS8832</name>
</gene>
<organism evidence="11">
    <name type="scientific">Soboliphyme baturini</name>
    <dbReference type="NCBI Taxonomy" id="241478"/>
    <lineage>
        <taxon>Eukaryota</taxon>
        <taxon>Metazoa</taxon>
        <taxon>Ecdysozoa</taxon>
        <taxon>Nematoda</taxon>
        <taxon>Enoplea</taxon>
        <taxon>Dorylaimia</taxon>
        <taxon>Dioctophymatida</taxon>
        <taxon>Dioctophymatoidea</taxon>
        <taxon>Soboliphymatidae</taxon>
        <taxon>Soboliphyme</taxon>
    </lineage>
</organism>
<reference evidence="9 10" key="2">
    <citation type="submission" date="2018-11" db="EMBL/GenBank/DDBJ databases">
        <authorList>
            <consortium name="Pathogen Informatics"/>
        </authorList>
    </citation>
    <scope>NUCLEOTIDE SEQUENCE [LARGE SCALE GENOMIC DNA]</scope>
</reference>
<evidence type="ECO:0000256" key="1">
    <source>
        <dbReference type="ARBA" id="ARBA00004642"/>
    </source>
</evidence>
<evidence type="ECO:0000256" key="7">
    <source>
        <dbReference type="ARBA" id="ARBA00023306"/>
    </source>
</evidence>
<keyword evidence="7" id="KW-0131">Cell cycle</keyword>
<dbReference type="EMBL" id="UZAM01012015">
    <property type="protein sequence ID" value="VDP19568.1"/>
    <property type="molecule type" value="Genomic_DNA"/>
</dbReference>
<evidence type="ECO:0000256" key="6">
    <source>
        <dbReference type="ARBA" id="ARBA00023242"/>
    </source>
</evidence>
<evidence type="ECO:0000256" key="8">
    <source>
        <dbReference type="ARBA" id="ARBA00030523"/>
    </source>
</evidence>
<comment type="similarity">
    <text evidence="2">Belongs to the SCC4/mau-2 family.</text>
</comment>
<protein>
    <recommendedName>
        <fullName evidence="8">Cohesin loading complex subunit SCC4 homolog</fullName>
    </recommendedName>
</protein>
<evidence type="ECO:0000313" key="9">
    <source>
        <dbReference type="EMBL" id="VDP19568.1"/>
    </source>
</evidence>
<comment type="subcellular location">
    <subcellularLocation>
        <location evidence="1">Nucleus</location>
        <location evidence="1">Nucleoplasm</location>
    </subcellularLocation>
</comment>
<dbReference type="PANTHER" id="PTHR21394">
    <property type="entry name" value="MAU2 CHROMATID COHESION FACTOR HOMOLOG"/>
    <property type="match status" value="1"/>
</dbReference>
<keyword evidence="4" id="KW-0498">Mitosis</keyword>
<dbReference type="GO" id="GO:0005654">
    <property type="term" value="C:nucleoplasm"/>
    <property type="evidence" value="ECO:0007669"/>
    <property type="project" value="UniProtKB-SubCell"/>
</dbReference>
<sequence length="196" mass="22220">MLVRGQTEVAGYADVENEFVTNETDDETTMSLNAQAYCRPFISLEYLQHDRGFLTYACARASVHAFSLNLSIKLVGHGDPFTCIIRMNSIATNGCTEKFRCSNPCQPRHCIRCLNATFYFNPPPRIEARVHIQLGSMYLLYSKNMDIARMHLEKAFAICQNQTSFEDAIAECACLLGETYMKLVGIRWLLFLGCFV</sequence>
<evidence type="ECO:0000313" key="11">
    <source>
        <dbReference type="WBParaSite" id="SBAD_0000915201-mRNA-1"/>
    </source>
</evidence>
<dbReference type="GO" id="GO:0007059">
    <property type="term" value="P:chromosome segregation"/>
    <property type="evidence" value="ECO:0007669"/>
    <property type="project" value="UniProtKB-KW"/>
</dbReference>
<accession>A0A183IYY4</accession>
<evidence type="ECO:0000256" key="4">
    <source>
        <dbReference type="ARBA" id="ARBA00022776"/>
    </source>
</evidence>
<dbReference type="Pfam" id="PF10345">
    <property type="entry name" value="Cohesin_load"/>
    <property type="match status" value="1"/>
</dbReference>
<evidence type="ECO:0000256" key="5">
    <source>
        <dbReference type="ARBA" id="ARBA00022829"/>
    </source>
</evidence>
<evidence type="ECO:0000313" key="10">
    <source>
        <dbReference type="Proteomes" id="UP000270296"/>
    </source>
</evidence>
<keyword evidence="5" id="KW-0159">Chromosome partition</keyword>
<dbReference type="GO" id="GO:0051301">
    <property type="term" value="P:cell division"/>
    <property type="evidence" value="ECO:0007669"/>
    <property type="project" value="UniProtKB-KW"/>
</dbReference>
<dbReference type="InterPro" id="IPR019440">
    <property type="entry name" value="MAU2"/>
</dbReference>
<keyword evidence="6" id="KW-0539">Nucleus</keyword>
<reference evidence="11" key="1">
    <citation type="submission" date="2016-06" db="UniProtKB">
        <authorList>
            <consortium name="WormBaseParasite"/>
        </authorList>
    </citation>
    <scope>IDENTIFICATION</scope>
</reference>
<evidence type="ECO:0000256" key="3">
    <source>
        <dbReference type="ARBA" id="ARBA00022618"/>
    </source>
</evidence>
<dbReference type="GO" id="GO:0007064">
    <property type="term" value="P:mitotic sister chromatid cohesion"/>
    <property type="evidence" value="ECO:0007669"/>
    <property type="project" value="InterPro"/>
</dbReference>
<proteinExistence type="inferred from homology"/>
<dbReference type="Proteomes" id="UP000270296">
    <property type="component" value="Unassembled WGS sequence"/>
</dbReference>
<keyword evidence="3" id="KW-0132">Cell division</keyword>